<keyword evidence="4" id="KW-0819">tRNA processing</keyword>
<comment type="catalytic activity">
    <reaction evidence="4">
        <text>5-carboxymethoxyuridine(34) in tRNA + S-adenosyl-L-methionine = 5-methoxycarbonylmethoxyuridine(34) in tRNA + S-adenosyl-L-homocysteine</text>
        <dbReference type="Rhea" id="RHEA:54080"/>
        <dbReference type="Rhea" id="RHEA-COMP:13383"/>
        <dbReference type="Rhea" id="RHEA-COMP:13781"/>
        <dbReference type="ChEBI" id="CHEBI:57856"/>
        <dbReference type="ChEBI" id="CHEBI:59789"/>
        <dbReference type="ChEBI" id="CHEBI:136879"/>
        <dbReference type="ChEBI" id="CHEBI:138053"/>
    </reaction>
</comment>
<organism evidence="5">
    <name type="scientific">uncultured Thiotrichaceae bacterium</name>
    <dbReference type="NCBI Taxonomy" id="298394"/>
    <lineage>
        <taxon>Bacteria</taxon>
        <taxon>Pseudomonadati</taxon>
        <taxon>Pseudomonadota</taxon>
        <taxon>Gammaproteobacteria</taxon>
        <taxon>Thiotrichales</taxon>
        <taxon>Thiotrichaceae</taxon>
        <taxon>environmental samples</taxon>
    </lineage>
</organism>
<comment type="similarity">
    <text evidence="4">Belongs to the class I-like SAM-binding methyltransferase superfamily. CmoM family.</text>
</comment>
<dbReference type="CDD" id="cd02440">
    <property type="entry name" value="AdoMet_MTases"/>
    <property type="match status" value="1"/>
</dbReference>
<dbReference type="Gene3D" id="3.40.50.150">
    <property type="entry name" value="Vaccinia Virus protein VP39"/>
    <property type="match status" value="1"/>
</dbReference>
<evidence type="ECO:0000313" key="5">
    <source>
        <dbReference type="EMBL" id="CAA6813595.1"/>
    </source>
</evidence>
<dbReference type="HAMAP" id="MF_02057">
    <property type="entry name" value="tRNA_methyltr_CmoM"/>
    <property type="match status" value="1"/>
</dbReference>
<feature type="binding site" evidence="4">
    <location>
        <begin position="53"/>
        <end position="54"/>
    </location>
    <ligand>
        <name>S-adenosyl-L-methionine</name>
        <dbReference type="ChEBI" id="CHEBI:59789"/>
    </ligand>
</feature>
<keyword evidence="3 4" id="KW-0949">S-adenosyl-L-methionine</keyword>
<sequence>MKHDRIFDGLTQRFQRKIYSNNDPRGQIRLHIVQQDLQQQHFLSQPLSILDAGGGMGQMTHWLAEQGHSVTMIEPSQEMLQVAQQFLEANTTRTTADISLQQSTIQGFVEKNDNQYDFIVCHAVLEWLAEPQETLVQLLALLKPGGYLSLMFFNQHSKVMRHLLGGDLKTVLDNRIASDGHSGLAPISPLIPHEVEGWLPEMELELLSWSGVRCFYDYSHPEVRKKMLLNDVLELERRYSQQEPWRSIARYQHMICRKTH</sequence>
<dbReference type="EMBL" id="CACVAV010000220">
    <property type="protein sequence ID" value="CAA6813595.1"/>
    <property type="molecule type" value="Genomic_DNA"/>
</dbReference>
<dbReference type="InterPro" id="IPR033664">
    <property type="entry name" value="Cmo5U_methylTrfase"/>
</dbReference>
<accession>A0A6S6T5R4</accession>
<dbReference type="GO" id="GO:0097697">
    <property type="term" value="F:tRNA (5-carboxymethoxyuridine(34)-5-O)-methyltransferase activity"/>
    <property type="evidence" value="ECO:0007669"/>
    <property type="project" value="UniProtKB-UniRule"/>
</dbReference>
<dbReference type="PANTHER" id="PTHR43464:SF19">
    <property type="entry name" value="UBIQUINONE BIOSYNTHESIS O-METHYLTRANSFERASE, MITOCHONDRIAL"/>
    <property type="match status" value="1"/>
</dbReference>
<evidence type="ECO:0000256" key="2">
    <source>
        <dbReference type="ARBA" id="ARBA00022679"/>
    </source>
</evidence>
<comment type="function">
    <text evidence="4">Catalyzes the methylation of 5-carboxymethoxyuridine (cmo5U) to form 5-methoxycarbonylmethoxyuridine (mcmo5U) at position 34 in tRNAs.</text>
</comment>
<name>A0A6S6T5R4_9GAMM</name>
<reference evidence="5" key="1">
    <citation type="submission" date="2020-01" db="EMBL/GenBank/DDBJ databases">
        <authorList>
            <person name="Meier V. D."/>
            <person name="Meier V D."/>
        </authorList>
    </citation>
    <scope>NUCLEOTIDE SEQUENCE</scope>
    <source>
        <strain evidence="5">HLG_WM_MAG_08</strain>
    </source>
</reference>
<dbReference type="Pfam" id="PF13489">
    <property type="entry name" value="Methyltransf_23"/>
    <property type="match status" value="1"/>
</dbReference>
<dbReference type="PANTHER" id="PTHR43464">
    <property type="entry name" value="METHYLTRANSFERASE"/>
    <property type="match status" value="1"/>
</dbReference>
<feature type="binding site" evidence="4">
    <location>
        <position position="29"/>
    </location>
    <ligand>
        <name>S-adenosyl-L-methionine</name>
        <dbReference type="ChEBI" id="CHEBI:59789"/>
    </ligand>
</feature>
<protein>
    <recommendedName>
        <fullName evidence="4">tRNA 5-carboxymethoxyuridine methyltransferase</fullName>
        <ecNumber evidence="4">2.1.1.-</ecNumber>
    </recommendedName>
    <alternativeName>
        <fullName evidence="4">cmo5U methyltransferase</fullName>
    </alternativeName>
</protein>
<evidence type="ECO:0000256" key="1">
    <source>
        <dbReference type="ARBA" id="ARBA00022603"/>
    </source>
</evidence>
<gene>
    <name evidence="4" type="primary">cmoM</name>
    <name evidence="5" type="ORF">HELGO_WM40985</name>
</gene>
<proteinExistence type="inferred from homology"/>
<keyword evidence="1 4" id="KW-0489">Methyltransferase</keyword>
<feature type="binding site" evidence="4">
    <location>
        <position position="74"/>
    </location>
    <ligand>
        <name>S-adenosyl-L-methionine</name>
        <dbReference type="ChEBI" id="CHEBI:59789"/>
    </ligand>
</feature>
<dbReference type="AlphaFoldDB" id="A0A6S6T5R4"/>
<keyword evidence="2 4" id="KW-0808">Transferase</keyword>
<evidence type="ECO:0000256" key="4">
    <source>
        <dbReference type="HAMAP-Rule" id="MF_02057"/>
    </source>
</evidence>
<dbReference type="GO" id="GO:0006400">
    <property type="term" value="P:tRNA modification"/>
    <property type="evidence" value="ECO:0007669"/>
    <property type="project" value="UniProtKB-UniRule"/>
</dbReference>
<dbReference type="GO" id="GO:0032259">
    <property type="term" value="P:methylation"/>
    <property type="evidence" value="ECO:0007669"/>
    <property type="project" value="UniProtKB-KW"/>
</dbReference>
<evidence type="ECO:0000256" key="3">
    <source>
        <dbReference type="ARBA" id="ARBA00022691"/>
    </source>
</evidence>
<feature type="binding site" evidence="4">
    <location>
        <position position="122"/>
    </location>
    <ligand>
        <name>S-adenosyl-L-methionine</name>
        <dbReference type="ChEBI" id="CHEBI:59789"/>
    </ligand>
</feature>
<dbReference type="SUPFAM" id="SSF53335">
    <property type="entry name" value="S-adenosyl-L-methionine-dependent methyltransferases"/>
    <property type="match status" value="1"/>
</dbReference>
<comment type="caution">
    <text evidence="4">Lacks conserved residue(s) required for the propagation of feature annotation.</text>
</comment>
<dbReference type="EC" id="2.1.1.-" evidence="4"/>
<dbReference type="InterPro" id="IPR029063">
    <property type="entry name" value="SAM-dependent_MTases_sf"/>
</dbReference>